<dbReference type="AlphaFoldDB" id="A0A420HSJ7"/>
<evidence type="ECO:0000313" key="2">
    <source>
        <dbReference type="Proteomes" id="UP000285405"/>
    </source>
</evidence>
<gene>
    <name evidence="1" type="ORF">GcC1_166017</name>
</gene>
<name>A0A420HSJ7_9PEZI</name>
<evidence type="ECO:0000313" key="1">
    <source>
        <dbReference type="EMBL" id="RKF60421.1"/>
    </source>
</evidence>
<dbReference type="OrthoDB" id="10588507at2759"/>
<comment type="caution">
    <text evidence="1">The sequence shown here is derived from an EMBL/GenBank/DDBJ whole genome shotgun (WGS) entry which is preliminary data.</text>
</comment>
<protein>
    <submittedName>
        <fullName evidence="1">Uncharacterized protein</fullName>
    </submittedName>
</protein>
<proteinExistence type="predicted"/>
<dbReference type="EMBL" id="MCBR01016606">
    <property type="protein sequence ID" value="RKF60421.1"/>
    <property type="molecule type" value="Genomic_DNA"/>
</dbReference>
<sequence length="101" mass="11748">MVFQYEFHIYLTQLSVLFPRTRDSGIPSLMQKPSEEPFCSSIHDIHLYTDEVCLSLDTTGGSYSAYPDGQKIIPGDFRLQKFYCRCGRRDSSYSRRHLDNN</sequence>
<reference evidence="1 2" key="1">
    <citation type="journal article" date="2018" name="BMC Genomics">
        <title>Comparative genome analyses reveal sequence features reflecting distinct modes of host-adaptation between dicot and monocot powdery mildew.</title>
        <authorList>
            <person name="Wu Y."/>
            <person name="Ma X."/>
            <person name="Pan Z."/>
            <person name="Kale S.D."/>
            <person name="Song Y."/>
            <person name="King H."/>
            <person name="Zhang Q."/>
            <person name="Presley C."/>
            <person name="Deng X."/>
            <person name="Wei C.I."/>
            <person name="Xiao S."/>
        </authorList>
    </citation>
    <scope>NUCLEOTIDE SEQUENCE [LARGE SCALE GENOMIC DNA]</scope>
    <source>
        <strain evidence="1">UCSC1</strain>
    </source>
</reference>
<accession>A0A420HSJ7</accession>
<dbReference type="Proteomes" id="UP000285405">
    <property type="component" value="Unassembled WGS sequence"/>
</dbReference>
<organism evidence="1 2">
    <name type="scientific">Golovinomyces cichoracearum</name>
    <dbReference type="NCBI Taxonomy" id="62708"/>
    <lineage>
        <taxon>Eukaryota</taxon>
        <taxon>Fungi</taxon>
        <taxon>Dikarya</taxon>
        <taxon>Ascomycota</taxon>
        <taxon>Pezizomycotina</taxon>
        <taxon>Leotiomycetes</taxon>
        <taxon>Erysiphales</taxon>
        <taxon>Erysiphaceae</taxon>
        <taxon>Golovinomyces</taxon>
    </lineage>
</organism>